<gene>
    <name evidence="1" type="ORF">E5358_09270</name>
</gene>
<comment type="caution">
    <text evidence="1">The sequence shown here is derived from an EMBL/GenBank/DDBJ whole genome shotgun (WGS) entry which is preliminary data.</text>
</comment>
<organism evidence="1 2">
    <name type="scientific">Palleniella muris</name>
    <dbReference type="NCBI Taxonomy" id="3038145"/>
    <lineage>
        <taxon>Bacteria</taxon>
        <taxon>Pseudomonadati</taxon>
        <taxon>Bacteroidota</taxon>
        <taxon>Bacteroidia</taxon>
        <taxon>Bacteroidales</taxon>
        <taxon>Prevotellaceae</taxon>
        <taxon>Palleniella</taxon>
    </lineage>
</organism>
<sequence>MEVKKILFINTETVPYVPENKLSAMGKLVPEKIQSNGYEIRTFMPKWGCINERRGMLHEVIRLSGMNIIIDDTDHPLIIKVASIPVSRLQVYFIDNDDYFTRKGIEHDENGETFSDNGERAIFFARGVLETVKKLRWTPDVIHCQGWMSSIVPLFVKEAYRDEPCFRDCKIVSSLYKSDMTGIIGENFKNCLTFGDITKDTLSSYNDNFDLKELEKLAIDYSDGIIESDSDIMPELKVYAQEKNKPYLSYPGEDFIESYKAFYNTL</sequence>
<proteinExistence type="predicted"/>
<accession>A0AC61QPB5</accession>
<evidence type="ECO:0000313" key="1">
    <source>
        <dbReference type="EMBL" id="TGX81712.1"/>
    </source>
</evidence>
<dbReference type="Proteomes" id="UP000308886">
    <property type="component" value="Unassembled WGS sequence"/>
</dbReference>
<name>A0AC61QPB5_9BACT</name>
<dbReference type="EMBL" id="SRZC01000014">
    <property type="protein sequence ID" value="TGX81712.1"/>
    <property type="molecule type" value="Genomic_DNA"/>
</dbReference>
<evidence type="ECO:0000313" key="2">
    <source>
        <dbReference type="Proteomes" id="UP000308886"/>
    </source>
</evidence>
<keyword evidence="2" id="KW-1185">Reference proteome</keyword>
<protein>
    <submittedName>
        <fullName evidence="1">Glycogen synthase</fullName>
    </submittedName>
</protein>
<reference evidence="1" key="1">
    <citation type="submission" date="2019-04" db="EMBL/GenBank/DDBJ databases">
        <title>Microbes associate with the intestines of laboratory mice.</title>
        <authorList>
            <person name="Navarre W."/>
            <person name="Wong E."/>
            <person name="Huang K."/>
            <person name="Tropini C."/>
            <person name="Ng K."/>
            <person name="Yu B."/>
        </authorList>
    </citation>
    <scope>NUCLEOTIDE SEQUENCE</scope>
    <source>
        <strain evidence="1">NM73_A23</strain>
    </source>
</reference>